<dbReference type="Gene3D" id="2.30.30.40">
    <property type="entry name" value="SH3 Domains"/>
    <property type="match status" value="1"/>
</dbReference>
<dbReference type="EC" id="3.5.1.28" evidence="2"/>
<protein>
    <recommendedName>
        <fullName evidence="2">N-acetylmuramoyl-L-alanine amidase</fullName>
        <ecNumber evidence="2">3.5.1.28</ecNumber>
    </recommendedName>
</protein>
<evidence type="ECO:0000259" key="5">
    <source>
        <dbReference type="SMART" id="SM00644"/>
    </source>
</evidence>
<evidence type="ECO:0000256" key="2">
    <source>
        <dbReference type="ARBA" id="ARBA00011901"/>
    </source>
</evidence>
<accession>A0ABV1HUG8</accession>
<keyword evidence="3 6" id="KW-0378">Hydrolase</keyword>
<evidence type="ECO:0000256" key="4">
    <source>
        <dbReference type="ARBA" id="ARBA00023316"/>
    </source>
</evidence>
<dbReference type="Pfam" id="PF08239">
    <property type="entry name" value="SH3_3"/>
    <property type="match status" value="1"/>
</dbReference>
<dbReference type="InterPro" id="IPR002502">
    <property type="entry name" value="Amidase_domain"/>
</dbReference>
<evidence type="ECO:0000256" key="1">
    <source>
        <dbReference type="ARBA" id="ARBA00001561"/>
    </source>
</evidence>
<comment type="caution">
    <text evidence="6">The sequence shown here is derived from an EMBL/GenBank/DDBJ whole genome shotgun (WGS) entry which is preliminary data.</text>
</comment>
<organism evidence="6 7">
    <name type="scientific">Ruminococcoides intestinihominis</name>
    <dbReference type="NCBI Taxonomy" id="3133161"/>
    <lineage>
        <taxon>Bacteria</taxon>
        <taxon>Bacillati</taxon>
        <taxon>Bacillota</taxon>
        <taxon>Clostridia</taxon>
        <taxon>Eubacteriales</taxon>
        <taxon>Oscillospiraceae</taxon>
        <taxon>Ruminococcoides</taxon>
    </lineage>
</organism>
<dbReference type="GO" id="GO:0008745">
    <property type="term" value="F:N-acetylmuramoyl-L-alanine amidase activity"/>
    <property type="evidence" value="ECO:0007669"/>
    <property type="project" value="UniProtKB-EC"/>
</dbReference>
<dbReference type="CDD" id="cd06583">
    <property type="entry name" value="PGRP"/>
    <property type="match status" value="1"/>
</dbReference>
<gene>
    <name evidence="6" type="ORF">ABFO16_05910</name>
</gene>
<dbReference type="InterPro" id="IPR036505">
    <property type="entry name" value="Amidase/PGRP_sf"/>
</dbReference>
<dbReference type="RefSeq" id="WP_367286361.1">
    <property type="nucleotide sequence ID" value="NZ_JBBMEY010000008.1"/>
</dbReference>
<proteinExistence type="predicted"/>
<sequence length="293" mass="33358">MSYKLKKLHTKCNYEKGNTGRKYIVIHYTGNTTDTAKANANYFYNTNRGASAHYFVDDTNVYEVVSPNNTSWAVGVNYGHNNLFGKCTNYNSINIEMCSTKGKISDKTFANTVALARKLMNTYNIPASHVVRHYDVCSKICPGWSGWVGDNETIWKKFKNQLKYNHCVVTKESILRQKAYVDVICNTSKSVTTVKKGAKVQLVKDLGNGWSQVKYGNKSGYIVNSHLDDKSLSKYNKITVLKGNTYSRVSNGKIAYTKKLDKNREFTVIAVITSGKYKGYKYLYRNLKYYLVR</sequence>
<dbReference type="Proteomes" id="UP001478133">
    <property type="component" value="Unassembled WGS sequence"/>
</dbReference>
<dbReference type="EMBL" id="JBBMFI010000018">
    <property type="protein sequence ID" value="MEQ2565769.1"/>
    <property type="molecule type" value="Genomic_DNA"/>
</dbReference>
<dbReference type="PANTHER" id="PTHR30417:SF1">
    <property type="entry name" value="N-ACETYLMURAMOYL-L-ALANINE AMIDASE AMID"/>
    <property type="match status" value="1"/>
</dbReference>
<reference evidence="6 7" key="1">
    <citation type="submission" date="2024-03" db="EMBL/GenBank/DDBJ databases">
        <title>Human intestinal bacterial collection.</title>
        <authorList>
            <person name="Pauvert C."/>
            <person name="Hitch T.C.A."/>
            <person name="Clavel T."/>
        </authorList>
    </citation>
    <scope>NUCLEOTIDE SEQUENCE [LARGE SCALE GENOMIC DNA]</scope>
    <source>
        <strain evidence="6 7">CLA-AP-H18</strain>
    </source>
</reference>
<evidence type="ECO:0000256" key="3">
    <source>
        <dbReference type="ARBA" id="ARBA00022801"/>
    </source>
</evidence>
<dbReference type="SUPFAM" id="SSF55846">
    <property type="entry name" value="N-acetylmuramoyl-L-alanine amidase-like"/>
    <property type="match status" value="1"/>
</dbReference>
<name>A0ABV1HUG8_9FIRM</name>
<keyword evidence="4" id="KW-0961">Cell wall biogenesis/degradation</keyword>
<dbReference type="Pfam" id="PF01510">
    <property type="entry name" value="Amidase_2"/>
    <property type="match status" value="1"/>
</dbReference>
<dbReference type="InterPro" id="IPR051206">
    <property type="entry name" value="NAMLAA_amidase_2"/>
</dbReference>
<dbReference type="SMART" id="SM00644">
    <property type="entry name" value="Ami_2"/>
    <property type="match status" value="1"/>
</dbReference>
<dbReference type="InterPro" id="IPR003646">
    <property type="entry name" value="SH3-like_bac-type"/>
</dbReference>
<comment type="catalytic activity">
    <reaction evidence="1">
        <text>Hydrolyzes the link between N-acetylmuramoyl residues and L-amino acid residues in certain cell-wall glycopeptides.</text>
        <dbReference type="EC" id="3.5.1.28"/>
    </reaction>
</comment>
<dbReference type="PANTHER" id="PTHR30417">
    <property type="entry name" value="N-ACETYLMURAMOYL-L-ALANINE AMIDASE AMID"/>
    <property type="match status" value="1"/>
</dbReference>
<feature type="domain" description="N-acetylmuramoyl-L-alanine amidase" evidence="5">
    <location>
        <begin position="9"/>
        <end position="158"/>
    </location>
</feature>
<dbReference type="Gene3D" id="3.40.80.10">
    <property type="entry name" value="Peptidoglycan recognition protein-like"/>
    <property type="match status" value="1"/>
</dbReference>
<evidence type="ECO:0000313" key="6">
    <source>
        <dbReference type="EMBL" id="MEQ2565769.1"/>
    </source>
</evidence>
<evidence type="ECO:0000313" key="7">
    <source>
        <dbReference type="Proteomes" id="UP001478133"/>
    </source>
</evidence>
<keyword evidence="7" id="KW-1185">Reference proteome</keyword>